<dbReference type="InterPro" id="IPR001208">
    <property type="entry name" value="MCM_dom"/>
</dbReference>
<dbReference type="SUPFAM" id="SSF52540">
    <property type="entry name" value="P-loop containing nucleoside triphosphate hydrolases"/>
    <property type="match status" value="1"/>
</dbReference>
<name>A0A0S1SL04_9BACT</name>
<dbReference type="SMART" id="SM00382">
    <property type="entry name" value="AAA"/>
    <property type="match status" value="1"/>
</dbReference>
<dbReference type="Proteomes" id="UP000069135">
    <property type="component" value="Chromosome"/>
</dbReference>
<evidence type="ECO:0000259" key="4">
    <source>
        <dbReference type="SMART" id="SM00382"/>
    </source>
</evidence>
<dbReference type="InterPro" id="IPR045006">
    <property type="entry name" value="CHLI-like"/>
</dbReference>
<gene>
    <name evidence="5" type="ORF">PeribacterD1_1057</name>
</gene>
<dbReference type="InterPro" id="IPR014721">
    <property type="entry name" value="Ribsml_uS5_D2-typ_fold_subgr"/>
</dbReference>
<dbReference type="PATRIC" id="fig|1735161.3.peg.1034"/>
<dbReference type="PANTHER" id="PTHR32039:SF7">
    <property type="entry name" value="COMPETENCE PROTEIN COMM"/>
    <property type="match status" value="1"/>
</dbReference>
<evidence type="ECO:0000256" key="3">
    <source>
        <dbReference type="ARBA" id="ARBA00022840"/>
    </source>
</evidence>
<evidence type="ECO:0000313" key="5">
    <source>
        <dbReference type="EMBL" id="ALM13719.1"/>
    </source>
</evidence>
<dbReference type="NCBIfam" id="TIGR00368">
    <property type="entry name" value="YifB family Mg chelatase-like AAA ATPase"/>
    <property type="match status" value="1"/>
</dbReference>
<dbReference type="SUPFAM" id="SSF54211">
    <property type="entry name" value="Ribosomal protein S5 domain 2-like"/>
    <property type="match status" value="1"/>
</dbReference>
<dbReference type="PRINTS" id="PR01657">
    <property type="entry name" value="MCMFAMILY"/>
</dbReference>
<reference evidence="5 6" key="2">
    <citation type="journal article" date="2016" name="PeerJ">
        <title>Analysis of five complete genome sequences for members of the class Peribacteria in the recently recognized Peregrinibacteria bacterial phylum.</title>
        <authorList>
            <person name="Anantharaman K."/>
            <person name="Brown C.T."/>
            <person name="Burstein D."/>
            <person name="Castelle C.J."/>
            <person name="Probst A.J."/>
            <person name="Thomas B.C."/>
            <person name="Williams K.H."/>
            <person name="Banfield J.F."/>
        </authorList>
    </citation>
    <scope>NUCLEOTIDE SEQUENCE [LARGE SCALE GENOMIC DNA]</scope>
    <source>
        <strain evidence="5">RIFOXYD1_FULL_PER-ii_59_16</strain>
    </source>
</reference>
<evidence type="ECO:0000256" key="2">
    <source>
        <dbReference type="ARBA" id="ARBA00022741"/>
    </source>
</evidence>
<evidence type="ECO:0000313" key="6">
    <source>
        <dbReference type="Proteomes" id="UP000069135"/>
    </source>
</evidence>
<dbReference type="InterPro" id="IPR000523">
    <property type="entry name" value="Mg_chelatse_chII-like_cat_dom"/>
</dbReference>
<dbReference type="Pfam" id="PF13335">
    <property type="entry name" value="Mg_chelatase_C"/>
    <property type="match status" value="1"/>
</dbReference>
<dbReference type="InterPro" id="IPR027417">
    <property type="entry name" value="P-loop_NTPase"/>
</dbReference>
<feature type="domain" description="AAA+ ATPase" evidence="4">
    <location>
        <begin position="215"/>
        <end position="386"/>
    </location>
</feature>
<dbReference type="AlphaFoldDB" id="A0A0S1SL04"/>
<dbReference type="GO" id="GO:0005524">
    <property type="term" value="F:ATP binding"/>
    <property type="evidence" value="ECO:0007669"/>
    <property type="project" value="UniProtKB-KW"/>
</dbReference>
<comment type="similarity">
    <text evidence="1">Belongs to the Mg-chelatase subunits D/I family. ComM subfamily.</text>
</comment>
<protein>
    <submittedName>
        <fullName evidence="5">Magnesium chelatase family protein</fullName>
    </submittedName>
</protein>
<dbReference type="InterPro" id="IPR020568">
    <property type="entry name" value="Ribosomal_Su5_D2-typ_SF"/>
</dbReference>
<proteinExistence type="inferred from homology"/>
<dbReference type="Gene3D" id="3.40.50.300">
    <property type="entry name" value="P-loop containing nucleotide triphosphate hydrolases"/>
    <property type="match status" value="1"/>
</dbReference>
<keyword evidence="2" id="KW-0547">Nucleotide-binding</keyword>
<accession>A0A0S1SL04</accession>
<accession>A0A0S1STQ9</accession>
<accession>A0A0S1SM36</accession>
<dbReference type="Pfam" id="PF13541">
    <property type="entry name" value="ChlI"/>
    <property type="match status" value="1"/>
</dbReference>
<evidence type="ECO:0000256" key="1">
    <source>
        <dbReference type="ARBA" id="ARBA00006354"/>
    </source>
</evidence>
<dbReference type="Pfam" id="PF01078">
    <property type="entry name" value="Mg_chelatase"/>
    <property type="match status" value="1"/>
</dbReference>
<reference evidence="6" key="1">
    <citation type="submission" date="2015-10" db="EMBL/GenBank/DDBJ databases">
        <title>Analysis of five complete genome sequences for members of the class Peribacteria in the recently recognized Peregrinibacteria bacterial phylum.</title>
        <authorList>
            <person name="Anantharaman K."/>
            <person name="Brown C.T."/>
            <person name="Burstein D."/>
            <person name="Castelle C.J."/>
            <person name="Probst A.J."/>
            <person name="Thomas B.C."/>
            <person name="Williams K.H."/>
            <person name="Banfield J.F."/>
        </authorList>
    </citation>
    <scope>NUCLEOTIDE SEQUENCE [LARGE SCALE GENOMIC DNA]</scope>
</reference>
<dbReference type="KEGG" id="prf:PeribacterA2_1057"/>
<dbReference type="STRING" id="1735162.PeribacterB2_1059"/>
<dbReference type="GO" id="GO:0003677">
    <property type="term" value="F:DNA binding"/>
    <property type="evidence" value="ECO:0007669"/>
    <property type="project" value="InterPro"/>
</dbReference>
<dbReference type="Gene3D" id="3.30.230.10">
    <property type="match status" value="1"/>
</dbReference>
<sequence length="499" mass="53466">MLTKLTSFATIGLQSERITVEVGSTPGEGKIFIVGLGDMSVQESKQRVRHALRAGGYHFSTGLTITVNLAPANLRKAGPRYDLAIALGVLLVNGSITLPEDVLEQTAFLGELALDGSLRHITGILPAAIACRTLGIKRLVVPAVNGSEAALIPGLEVIAADNISDVIAILKGERAPDPIAAPASSAAHTDPEIVDFSDIRGQEHAKRALEIAAAGGHNVLLSGAPGAGKTLLARAFRGILPPLSQEEAIEVTRIYSVANLLPPEVPLIQSRPFRVVHHTASGVSIVGGGQIPGPGEISLAHRGVLFLDELAEFPAQVLEVLRQPLEDRRITITRAQGSVTFPADFTMVAAMNPPRFTAGNAERIHRRISAPLLDRIDLTVNVQPVPIEDLQRPARMNGDTTAAVLKRVMGARARQAKRFEAHTIRTNKEMGVKEIDALCPLKEDAQRLLSQAVDRMGLSARGYHRAIKVARTIADLADVQEIEIVHVAEALQYRQTIED</sequence>
<dbReference type="InterPro" id="IPR003593">
    <property type="entry name" value="AAA+_ATPase"/>
</dbReference>
<accession>A0A0S1SJH7</accession>
<accession>A0A0S1SWJ1</accession>
<dbReference type="InterPro" id="IPR004482">
    <property type="entry name" value="Mg_chelat-rel"/>
</dbReference>
<keyword evidence="3" id="KW-0067">ATP-binding</keyword>
<dbReference type="InterPro" id="IPR025158">
    <property type="entry name" value="Mg_chelat-rel_C"/>
</dbReference>
<dbReference type="EMBL" id="CP013065">
    <property type="protein sequence ID" value="ALM13719.1"/>
    <property type="molecule type" value="Genomic_DNA"/>
</dbReference>
<dbReference type="PANTHER" id="PTHR32039">
    <property type="entry name" value="MAGNESIUM-CHELATASE SUBUNIT CHLI"/>
    <property type="match status" value="1"/>
</dbReference>
<organism evidence="5 6">
    <name type="scientific">Candidatus Peribacter riflensis</name>
    <dbReference type="NCBI Taxonomy" id="1735162"/>
    <lineage>
        <taxon>Bacteria</taxon>
        <taxon>Candidatus Peregrinibacteriota</taxon>
        <taxon>Candidatus Peribacteria</taxon>
        <taxon>Candidatus Peribacterales</taxon>
        <taxon>Candidatus Peribacteraceae</taxon>
        <taxon>Candidatus Peribacter</taxon>
    </lineage>
</organism>